<accession>A0ABD6CNX8</accession>
<sequence length="137" mass="15906">MDNLRVVVQWLRRAAVRVVEPLRADPEKSGFRLSSPETSTTTLDGDVGWSSRPPALLSCARCGSDVNQHRPHDDIDCRRCIATFDYDEFPKLELQHFICPVCGSEMEHGRRHPRVIDVPEWATCHSCRYHWEFKHDY</sequence>
<evidence type="ECO:0008006" key="3">
    <source>
        <dbReference type="Google" id="ProtNLM"/>
    </source>
</evidence>
<keyword evidence="2" id="KW-1185">Reference proteome</keyword>
<organism evidence="1 2">
    <name type="scientific">Halobellus rarus</name>
    <dbReference type="NCBI Taxonomy" id="1126237"/>
    <lineage>
        <taxon>Archaea</taxon>
        <taxon>Methanobacteriati</taxon>
        <taxon>Methanobacteriota</taxon>
        <taxon>Stenosarchaea group</taxon>
        <taxon>Halobacteria</taxon>
        <taxon>Halobacteriales</taxon>
        <taxon>Haloferacaceae</taxon>
        <taxon>Halobellus</taxon>
    </lineage>
</organism>
<dbReference type="AlphaFoldDB" id="A0ABD6CNX8"/>
<evidence type="ECO:0000313" key="1">
    <source>
        <dbReference type="EMBL" id="MFD1599391.1"/>
    </source>
</evidence>
<dbReference type="RefSeq" id="WP_256420965.1">
    <property type="nucleotide sequence ID" value="NZ_JANHDI010000005.1"/>
</dbReference>
<reference evidence="1 2" key="1">
    <citation type="journal article" date="2019" name="Int. J. Syst. Evol. Microbiol.">
        <title>The Global Catalogue of Microorganisms (GCM) 10K type strain sequencing project: providing services to taxonomists for standard genome sequencing and annotation.</title>
        <authorList>
            <consortium name="The Broad Institute Genomics Platform"/>
            <consortium name="The Broad Institute Genome Sequencing Center for Infectious Disease"/>
            <person name="Wu L."/>
            <person name="Ma J."/>
        </authorList>
    </citation>
    <scope>NUCLEOTIDE SEQUENCE [LARGE SCALE GENOMIC DNA]</scope>
    <source>
        <strain evidence="1 2">CGMCC 1.12121</strain>
    </source>
</reference>
<evidence type="ECO:0000313" key="2">
    <source>
        <dbReference type="Proteomes" id="UP001597085"/>
    </source>
</evidence>
<gene>
    <name evidence="1" type="ORF">ACFSBX_10535</name>
</gene>
<dbReference type="EMBL" id="JBHUDK010000009">
    <property type="protein sequence ID" value="MFD1599391.1"/>
    <property type="molecule type" value="Genomic_DNA"/>
</dbReference>
<name>A0ABD6CNX8_9EURY</name>
<proteinExistence type="predicted"/>
<comment type="caution">
    <text evidence="1">The sequence shown here is derived from an EMBL/GenBank/DDBJ whole genome shotgun (WGS) entry which is preliminary data.</text>
</comment>
<dbReference type="Proteomes" id="UP001597085">
    <property type="component" value="Unassembled WGS sequence"/>
</dbReference>
<protein>
    <recommendedName>
        <fullName evidence="3">Thaumarchaeal output domain-containing protein</fullName>
    </recommendedName>
</protein>